<reference evidence="1 2" key="1">
    <citation type="submission" date="2019-05" db="EMBL/GenBank/DDBJ databases">
        <title>Another draft genome of Portunus trituberculatus and its Hox gene families provides insights of decapod evolution.</title>
        <authorList>
            <person name="Jeong J.-H."/>
            <person name="Song I."/>
            <person name="Kim S."/>
            <person name="Choi T."/>
            <person name="Kim D."/>
            <person name="Ryu S."/>
            <person name="Kim W."/>
        </authorList>
    </citation>
    <scope>NUCLEOTIDE SEQUENCE [LARGE SCALE GENOMIC DNA]</scope>
    <source>
        <tissue evidence="1">Muscle</tissue>
    </source>
</reference>
<dbReference type="AlphaFoldDB" id="A0A5B7EAA8"/>
<keyword evidence="2" id="KW-1185">Reference proteome</keyword>
<protein>
    <submittedName>
        <fullName evidence="1">Uncharacterized protein</fullName>
    </submittedName>
</protein>
<dbReference type="EMBL" id="VSRR010002375">
    <property type="protein sequence ID" value="MPC31140.1"/>
    <property type="molecule type" value="Genomic_DNA"/>
</dbReference>
<gene>
    <name evidence="1" type="ORF">E2C01_024419</name>
</gene>
<accession>A0A5B7EAA8</accession>
<organism evidence="1 2">
    <name type="scientific">Portunus trituberculatus</name>
    <name type="common">Swimming crab</name>
    <name type="synonym">Neptunus trituberculatus</name>
    <dbReference type="NCBI Taxonomy" id="210409"/>
    <lineage>
        <taxon>Eukaryota</taxon>
        <taxon>Metazoa</taxon>
        <taxon>Ecdysozoa</taxon>
        <taxon>Arthropoda</taxon>
        <taxon>Crustacea</taxon>
        <taxon>Multicrustacea</taxon>
        <taxon>Malacostraca</taxon>
        <taxon>Eumalacostraca</taxon>
        <taxon>Eucarida</taxon>
        <taxon>Decapoda</taxon>
        <taxon>Pleocyemata</taxon>
        <taxon>Brachyura</taxon>
        <taxon>Eubrachyura</taxon>
        <taxon>Portunoidea</taxon>
        <taxon>Portunidae</taxon>
        <taxon>Portuninae</taxon>
        <taxon>Portunus</taxon>
    </lineage>
</organism>
<evidence type="ECO:0000313" key="2">
    <source>
        <dbReference type="Proteomes" id="UP000324222"/>
    </source>
</evidence>
<name>A0A5B7EAA8_PORTR</name>
<proteinExistence type="predicted"/>
<evidence type="ECO:0000313" key="1">
    <source>
        <dbReference type="EMBL" id="MPC31140.1"/>
    </source>
</evidence>
<sequence>MVNADLWVAYLEWERKGLVPVHLFQGKVFGSGRGVCWVRKVTGGVLLILALSQASKQIYKAGQLRAALNLVTD</sequence>
<dbReference type="Proteomes" id="UP000324222">
    <property type="component" value="Unassembled WGS sequence"/>
</dbReference>
<comment type="caution">
    <text evidence="1">The sequence shown here is derived from an EMBL/GenBank/DDBJ whole genome shotgun (WGS) entry which is preliminary data.</text>
</comment>